<accession>A0AAD3P7C0</accession>
<keyword evidence="2" id="KW-1185">Reference proteome</keyword>
<protein>
    <submittedName>
        <fullName evidence="1">Uncharacterized protein</fullName>
    </submittedName>
</protein>
<gene>
    <name evidence="1" type="ORF">Nepgr_001547</name>
</gene>
<dbReference type="EMBL" id="BSYO01000001">
    <property type="protein sequence ID" value="GMG99707.1"/>
    <property type="molecule type" value="Genomic_DNA"/>
</dbReference>
<dbReference type="Proteomes" id="UP001279734">
    <property type="component" value="Unassembled WGS sequence"/>
</dbReference>
<name>A0AAD3P7C0_NEPGR</name>
<sequence length="193" mass="22333">MVADDDGKNREFRCYRIGWIRVSNPNHTRTDSFDFLVDIVPREDLKDDVLSAAIPRGTVPVAGPVDAISFYYMPVQNSLQAGMVGMMMATLVMGRPSHPYMAPGMWPKTPPQRQHSSSDALVHNEELKPYFIYRLVFFFFPVSFLVKGQVGQRHESMALNFLRWFIIEALRFEFLAKSHQKWLLRSAEMQVCW</sequence>
<evidence type="ECO:0000313" key="2">
    <source>
        <dbReference type="Proteomes" id="UP001279734"/>
    </source>
</evidence>
<comment type="caution">
    <text evidence="1">The sequence shown here is derived from an EMBL/GenBank/DDBJ whole genome shotgun (WGS) entry which is preliminary data.</text>
</comment>
<proteinExistence type="predicted"/>
<evidence type="ECO:0000313" key="1">
    <source>
        <dbReference type="EMBL" id="GMG99707.1"/>
    </source>
</evidence>
<dbReference type="AlphaFoldDB" id="A0AAD3P7C0"/>
<reference evidence="1" key="1">
    <citation type="submission" date="2023-05" db="EMBL/GenBank/DDBJ databases">
        <title>Nepenthes gracilis genome sequencing.</title>
        <authorList>
            <person name="Fukushima K."/>
        </authorList>
    </citation>
    <scope>NUCLEOTIDE SEQUENCE</scope>
    <source>
        <strain evidence="1">SING2019-196</strain>
    </source>
</reference>
<organism evidence="1 2">
    <name type="scientific">Nepenthes gracilis</name>
    <name type="common">Slender pitcher plant</name>
    <dbReference type="NCBI Taxonomy" id="150966"/>
    <lineage>
        <taxon>Eukaryota</taxon>
        <taxon>Viridiplantae</taxon>
        <taxon>Streptophyta</taxon>
        <taxon>Embryophyta</taxon>
        <taxon>Tracheophyta</taxon>
        <taxon>Spermatophyta</taxon>
        <taxon>Magnoliopsida</taxon>
        <taxon>eudicotyledons</taxon>
        <taxon>Gunneridae</taxon>
        <taxon>Pentapetalae</taxon>
        <taxon>Caryophyllales</taxon>
        <taxon>Nepenthaceae</taxon>
        <taxon>Nepenthes</taxon>
    </lineage>
</organism>